<evidence type="ECO:0000256" key="5">
    <source>
        <dbReference type="ARBA" id="ARBA00023136"/>
    </source>
</evidence>
<dbReference type="InterPro" id="IPR036013">
    <property type="entry name" value="Band_7/SPFH_dom_sf"/>
</dbReference>
<dbReference type="HOGENOM" id="CLU_039173_1_0_6"/>
<dbReference type="CDD" id="cd03404">
    <property type="entry name" value="SPFH_HflK"/>
    <property type="match status" value="1"/>
</dbReference>
<comment type="subcellular location">
    <subcellularLocation>
        <location evidence="1">Membrane</location>
        <topology evidence="1">Single-pass membrane protein</topology>
    </subcellularLocation>
</comment>
<dbReference type="OrthoDB" id="9779595at2"/>
<comment type="function">
    <text evidence="6">HflC and HflK could encode or regulate a protease.</text>
</comment>
<evidence type="ECO:0000256" key="1">
    <source>
        <dbReference type="ARBA" id="ARBA00004167"/>
    </source>
</evidence>
<dbReference type="STRING" id="713585.THITH_03500"/>
<keyword evidence="5 6" id="KW-0472">Membrane</keyword>
<comment type="similarity">
    <text evidence="2 6">Belongs to the band 7/mec-2 family. HflK subfamily.</text>
</comment>
<dbReference type="RefSeq" id="WP_006745899.1">
    <property type="nucleotide sequence ID" value="NZ_CP007029.1"/>
</dbReference>
<evidence type="ECO:0000313" key="10">
    <source>
        <dbReference type="Proteomes" id="UP000005289"/>
    </source>
</evidence>
<evidence type="ECO:0000259" key="8">
    <source>
        <dbReference type="SMART" id="SM00244"/>
    </source>
</evidence>
<feature type="domain" description="Band 7" evidence="8">
    <location>
        <begin position="88"/>
        <end position="255"/>
    </location>
</feature>
<dbReference type="SMART" id="SM00244">
    <property type="entry name" value="PHB"/>
    <property type="match status" value="1"/>
</dbReference>
<dbReference type="Gene3D" id="3.30.479.30">
    <property type="entry name" value="Band 7 domain"/>
    <property type="match status" value="1"/>
</dbReference>
<feature type="region of interest" description="Disordered" evidence="7">
    <location>
        <begin position="1"/>
        <end position="37"/>
    </location>
</feature>
<dbReference type="NCBIfam" id="TIGR01933">
    <property type="entry name" value="hflK"/>
    <property type="match status" value="1"/>
</dbReference>
<dbReference type="Pfam" id="PF01145">
    <property type="entry name" value="Band_7"/>
    <property type="match status" value="1"/>
</dbReference>
<sequence length="408" mass="44073">MPWNEPGNNQRDPWSGGPRGGGGGGGGGQRPPDLEEMMRKLSQQLSSIFGGGGSGGSDGSDGGGGMGRHSKAVASLAVIIAVVVWLASGFYIVSEGDRGIVFRFGAFQKESMPGPHWHLPYPIERVEIENVDNIRTLQNRALMLTADENIIDVDIAVQYRVKDLRDFKFNVRNPDATVQQAMESAIRERVGKHNLDYILGEGRGEIALSARETLQQALDSYGPPGSQGAGIIITATSMQQAQPPEPVQESFADAIRAREDEARFRNEAEAYANGLIPRARGQAARVFEEAEAYRDQVIARAEGDAARFTQLLAEYQVAPSVTRDRLYLEMVEAVFQGSNKVLLDIGSSHNLTLLPLDQLLKGTAPGTAPADAPQPLDTTRGVFSPSVPGTTVDRMGTARPDPRAREVR</sequence>
<evidence type="ECO:0000256" key="4">
    <source>
        <dbReference type="ARBA" id="ARBA00022989"/>
    </source>
</evidence>
<dbReference type="InterPro" id="IPR001972">
    <property type="entry name" value="Stomatin_HflK_fam"/>
</dbReference>
<organism evidence="9 10">
    <name type="scientific">Thioalkalivibrio paradoxus ARh 1</name>
    <dbReference type="NCBI Taxonomy" id="713585"/>
    <lineage>
        <taxon>Bacteria</taxon>
        <taxon>Pseudomonadati</taxon>
        <taxon>Pseudomonadota</taxon>
        <taxon>Gammaproteobacteria</taxon>
        <taxon>Chromatiales</taxon>
        <taxon>Ectothiorhodospiraceae</taxon>
        <taxon>Thioalkalivibrio</taxon>
    </lineage>
</organism>
<dbReference type="InterPro" id="IPR010201">
    <property type="entry name" value="HflK"/>
</dbReference>
<keyword evidence="3 6" id="KW-0812">Transmembrane</keyword>
<dbReference type="InterPro" id="IPR050710">
    <property type="entry name" value="Band7/mec-2_domain"/>
</dbReference>
<evidence type="ECO:0000313" key="9">
    <source>
        <dbReference type="EMBL" id="AHE97483.1"/>
    </source>
</evidence>
<reference evidence="9 10" key="1">
    <citation type="submission" date="2013-12" db="EMBL/GenBank/DDBJ databases">
        <authorList>
            <consortium name="DOE Joint Genome Institute"/>
            <person name="Muyzer G."/>
            <person name="Huntemann M."/>
            <person name="Han J."/>
            <person name="Chen A."/>
            <person name="Kyrpides N."/>
            <person name="Mavromatis K."/>
            <person name="Markowitz V."/>
            <person name="Palaniappan K."/>
            <person name="Ivanova N."/>
            <person name="Schaumberg A."/>
            <person name="Pati A."/>
            <person name="Liolios K."/>
            <person name="Nordberg H.P."/>
            <person name="Cantor M.N."/>
            <person name="Hua S.X."/>
            <person name="Woyke T."/>
        </authorList>
    </citation>
    <scope>NUCLEOTIDE SEQUENCE [LARGE SCALE GENOMIC DNA]</scope>
    <source>
        <strain evidence="9 10">ARh 1</strain>
    </source>
</reference>
<dbReference type="Pfam" id="PF12221">
    <property type="entry name" value="HflK_N"/>
    <property type="match status" value="1"/>
</dbReference>
<dbReference type="InterPro" id="IPR001107">
    <property type="entry name" value="Band_7"/>
</dbReference>
<feature type="transmembrane region" description="Helical" evidence="6">
    <location>
        <begin position="72"/>
        <end position="93"/>
    </location>
</feature>
<evidence type="ECO:0000256" key="2">
    <source>
        <dbReference type="ARBA" id="ARBA00006971"/>
    </source>
</evidence>
<dbReference type="PRINTS" id="PR00721">
    <property type="entry name" value="STOMATIN"/>
</dbReference>
<keyword evidence="4 6" id="KW-1133">Transmembrane helix</keyword>
<feature type="compositionally biased region" description="Gly residues" evidence="7">
    <location>
        <begin position="49"/>
        <end position="67"/>
    </location>
</feature>
<proteinExistence type="inferred from homology"/>
<dbReference type="InterPro" id="IPR020980">
    <property type="entry name" value="Membrane_HflK_N"/>
</dbReference>
<evidence type="ECO:0000256" key="3">
    <source>
        <dbReference type="ARBA" id="ARBA00022692"/>
    </source>
</evidence>
<gene>
    <name evidence="9" type="ORF">THITH_03500</name>
</gene>
<dbReference type="KEGG" id="tti:THITH_03500"/>
<dbReference type="Proteomes" id="UP000005289">
    <property type="component" value="Chromosome"/>
</dbReference>
<dbReference type="EMBL" id="CP007029">
    <property type="protein sequence ID" value="AHE97483.1"/>
    <property type="molecule type" value="Genomic_DNA"/>
</dbReference>
<keyword evidence="10" id="KW-1185">Reference proteome</keyword>
<feature type="region of interest" description="Disordered" evidence="7">
    <location>
        <begin position="48"/>
        <end position="67"/>
    </location>
</feature>
<feature type="region of interest" description="Disordered" evidence="7">
    <location>
        <begin position="364"/>
        <end position="408"/>
    </location>
</feature>
<comment type="subunit">
    <text evidence="6">HflC and HflK may interact to form a multimeric complex.</text>
</comment>
<name>W0DKE7_9GAMM</name>
<dbReference type="AlphaFoldDB" id="W0DKE7"/>
<dbReference type="GO" id="GO:0016020">
    <property type="term" value="C:membrane"/>
    <property type="evidence" value="ECO:0007669"/>
    <property type="project" value="UniProtKB-SubCell"/>
</dbReference>
<evidence type="ECO:0000256" key="7">
    <source>
        <dbReference type="SAM" id="MobiDB-lite"/>
    </source>
</evidence>
<dbReference type="SUPFAM" id="SSF117892">
    <property type="entry name" value="Band 7/SPFH domain"/>
    <property type="match status" value="1"/>
</dbReference>
<accession>W0DKE7</accession>
<feature type="compositionally biased region" description="Gly residues" evidence="7">
    <location>
        <begin position="17"/>
        <end position="29"/>
    </location>
</feature>
<evidence type="ECO:0000256" key="6">
    <source>
        <dbReference type="RuleBase" id="RU364113"/>
    </source>
</evidence>
<protein>
    <recommendedName>
        <fullName evidence="6">Protein HflK</fullName>
    </recommendedName>
</protein>
<dbReference type="PANTHER" id="PTHR43327:SF2">
    <property type="entry name" value="MODULATOR OF FTSH PROTEASE HFLK"/>
    <property type="match status" value="1"/>
</dbReference>
<dbReference type="PANTHER" id="PTHR43327">
    <property type="entry name" value="STOMATIN-LIKE PROTEIN 2, MITOCHONDRIAL"/>
    <property type="match status" value="1"/>
</dbReference>
<feature type="compositionally biased region" description="Low complexity" evidence="7">
    <location>
        <begin position="364"/>
        <end position="375"/>
    </location>
</feature>
<feature type="compositionally biased region" description="Polar residues" evidence="7">
    <location>
        <begin position="1"/>
        <end position="12"/>
    </location>
</feature>